<dbReference type="Proteomes" id="UP000000305">
    <property type="component" value="Unassembled WGS sequence"/>
</dbReference>
<protein>
    <submittedName>
        <fullName evidence="2">Uncharacterized protein</fullName>
    </submittedName>
</protein>
<dbReference type="HOGENOM" id="CLU_1344465_0_0_1"/>
<dbReference type="KEGG" id="dpx:DAPPUDRAFT_328142"/>
<evidence type="ECO:0000313" key="2">
    <source>
        <dbReference type="EMBL" id="EFX70298.1"/>
    </source>
</evidence>
<dbReference type="EMBL" id="GL732622">
    <property type="protein sequence ID" value="EFX70298.1"/>
    <property type="molecule type" value="Genomic_DNA"/>
</dbReference>
<dbReference type="AlphaFoldDB" id="E9HD21"/>
<keyword evidence="1" id="KW-0732">Signal</keyword>
<keyword evidence="3" id="KW-1185">Reference proteome</keyword>
<dbReference type="InParanoid" id="E9HD21"/>
<evidence type="ECO:0000313" key="3">
    <source>
        <dbReference type="Proteomes" id="UP000000305"/>
    </source>
</evidence>
<gene>
    <name evidence="2" type="ORF">DAPPUDRAFT_328142</name>
</gene>
<name>E9HD21_DAPPU</name>
<dbReference type="OrthoDB" id="6358281at2759"/>
<reference evidence="2 3" key="1">
    <citation type="journal article" date="2011" name="Science">
        <title>The ecoresponsive genome of Daphnia pulex.</title>
        <authorList>
            <person name="Colbourne J.K."/>
            <person name="Pfrender M.E."/>
            <person name="Gilbert D."/>
            <person name="Thomas W.K."/>
            <person name="Tucker A."/>
            <person name="Oakley T.H."/>
            <person name="Tokishita S."/>
            <person name="Aerts A."/>
            <person name="Arnold G.J."/>
            <person name="Basu M.K."/>
            <person name="Bauer D.J."/>
            <person name="Caceres C.E."/>
            <person name="Carmel L."/>
            <person name="Casola C."/>
            <person name="Choi J.H."/>
            <person name="Detter J.C."/>
            <person name="Dong Q."/>
            <person name="Dusheyko S."/>
            <person name="Eads B.D."/>
            <person name="Frohlich T."/>
            <person name="Geiler-Samerotte K.A."/>
            <person name="Gerlach D."/>
            <person name="Hatcher P."/>
            <person name="Jogdeo S."/>
            <person name="Krijgsveld J."/>
            <person name="Kriventseva E.V."/>
            <person name="Kultz D."/>
            <person name="Laforsch C."/>
            <person name="Lindquist E."/>
            <person name="Lopez J."/>
            <person name="Manak J.R."/>
            <person name="Muller J."/>
            <person name="Pangilinan J."/>
            <person name="Patwardhan R.P."/>
            <person name="Pitluck S."/>
            <person name="Pritham E.J."/>
            <person name="Rechtsteiner A."/>
            <person name="Rho M."/>
            <person name="Rogozin I.B."/>
            <person name="Sakarya O."/>
            <person name="Salamov A."/>
            <person name="Schaack S."/>
            <person name="Shapiro H."/>
            <person name="Shiga Y."/>
            <person name="Skalitzky C."/>
            <person name="Smith Z."/>
            <person name="Souvorov A."/>
            <person name="Sung W."/>
            <person name="Tang Z."/>
            <person name="Tsuchiya D."/>
            <person name="Tu H."/>
            <person name="Vos H."/>
            <person name="Wang M."/>
            <person name="Wolf Y.I."/>
            <person name="Yamagata H."/>
            <person name="Yamada T."/>
            <person name="Ye Y."/>
            <person name="Shaw J.R."/>
            <person name="Andrews J."/>
            <person name="Crease T.J."/>
            <person name="Tang H."/>
            <person name="Lucas S.M."/>
            <person name="Robertson H.M."/>
            <person name="Bork P."/>
            <person name="Koonin E.V."/>
            <person name="Zdobnov E.M."/>
            <person name="Grigoriev I.V."/>
            <person name="Lynch M."/>
            <person name="Boore J.L."/>
        </authorList>
    </citation>
    <scope>NUCLEOTIDE SEQUENCE [LARGE SCALE GENOMIC DNA]</scope>
</reference>
<accession>E9HD21</accession>
<organism evidence="2 3">
    <name type="scientific">Daphnia pulex</name>
    <name type="common">Water flea</name>
    <dbReference type="NCBI Taxonomy" id="6669"/>
    <lineage>
        <taxon>Eukaryota</taxon>
        <taxon>Metazoa</taxon>
        <taxon>Ecdysozoa</taxon>
        <taxon>Arthropoda</taxon>
        <taxon>Crustacea</taxon>
        <taxon>Branchiopoda</taxon>
        <taxon>Diplostraca</taxon>
        <taxon>Cladocera</taxon>
        <taxon>Anomopoda</taxon>
        <taxon>Daphniidae</taxon>
        <taxon>Daphnia</taxon>
    </lineage>
</organism>
<feature type="chain" id="PRO_5003238046" evidence="1">
    <location>
        <begin position="28"/>
        <end position="204"/>
    </location>
</feature>
<proteinExistence type="predicted"/>
<sequence length="204" mass="22488">MANISNQRTAGFVLLFALLLIMTNSEGAVIKSIDSNKNSLLVKHSEKTSKDLLAIENKAASEVLGITDPALASASDMAEFLLSIVANVLTIWGFGQQQDSNRQAAIDKETEETQTTKLVGKWNSTLDDLNTRMDDIKRSLRELNCRLDAPQAIKTKGVVSQECLQYVQPLVSPSTRILLAPKQTSLLKKTDILSTPQYWLGLRK</sequence>
<evidence type="ECO:0000256" key="1">
    <source>
        <dbReference type="SAM" id="SignalP"/>
    </source>
</evidence>
<feature type="signal peptide" evidence="1">
    <location>
        <begin position="1"/>
        <end position="27"/>
    </location>
</feature>